<feature type="compositionally biased region" description="Low complexity" evidence="2">
    <location>
        <begin position="149"/>
        <end position="158"/>
    </location>
</feature>
<protein>
    <submittedName>
        <fullName evidence="4">Uncharacterized protein</fullName>
    </submittedName>
</protein>
<accession>A0ABU4WIK3</accession>
<feature type="coiled-coil region" evidence="1">
    <location>
        <begin position="169"/>
        <end position="203"/>
    </location>
</feature>
<keyword evidence="1" id="KW-0175">Coiled coil</keyword>
<evidence type="ECO:0000256" key="3">
    <source>
        <dbReference type="SAM" id="SignalP"/>
    </source>
</evidence>
<feature type="signal peptide" evidence="3">
    <location>
        <begin position="1"/>
        <end position="19"/>
    </location>
</feature>
<gene>
    <name evidence="4" type="ORF">MOX91_03875</name>
</gene>
<organism evidence="4 5">
    <name type="scientific">Intestinicryptomonas porci</name>
    <dbReference type="NCBI Taxonomy" id="2926320"/>
    <lineage>
        <taxon>Bacteria</taxon>
        <taxon>Pseudomonadati</taxon>
        <taxon>Verrucomicrobiota</taxon>
        <taxon>Opitutia</taxon>
        <taxon>Opitutales</taxon>
        <taxon>Intestinicryptomonaceae</taxon>
        <taxon>Intestinicryptomonas</taxon>
    </lineage>
</organism>
<feature type="compositionally biased region" description="Polar residues" evidence="2">
    <location>
        <begin position="120"/>
        <end position="129"/>
    </location>
</feature>
<keyword evidence="5" id="KW-1185">Reference proteome</keyword>
<name>A0ABU4WIK3_9BACT</name>
<dbReference type="RefSeq" id="WP_370396764.1">
    <property type="nucleotide sequence ID" value="NZ_JALBUT010000004.1"/>
</dbReference>
<keyword evidence="3" id="KW-0732">Signal</keyword>
<proteinExistence type="predicted"/>
<evidence type="ECO:0000256" key="2">
    <source>
        <dbReference type="SAM" id="MobiDB-lite"/>
    </source>
</evidence>
<feature type="region of interest" description="Disordered" evidence="2">
    <location>
        <begin position="120"/>
        <end position="158"/>
    </location>
</feature>
<feature type="chain" id="PRO_5045451167" evidence="3">
    <location>
        <begin position="20"/>
        <end position="370"/>
    </location>
</feature>
<comment type="caution">
    <text evidence="4">The sequence shown here is derived from an EMBL/GenBank/DDBJ whole genome shotgun (WGS) entry which is preliminary data.</text>
</comment>
<evidence type="ECO:0000313" key="4">
    <source>
        <dbReference type="EMBL" id="MDX8415317.1"/>
    </source>
</evidence>
<evidence type="ECO:0000313" key="5">
    <source>
        <dbReference type="Proteomes" id="UP001275932"/>
    </source>
</evidence>
<reference evidence="4 5" key="1">
    <citation type="submission" date="2022-03" db="EMBL/GenBank/DDBJ databases">
        <title>Novel taxa within the pig intestine.</title>
        <authorList>
            <person name="Wylensek D."/>
            <person name="Bishof K."/>
            <person name="Afrizal A."/>
            <person name="Clavel T."/>
        </authorList>
    </citation>
    <scope>NUCLEOTIDE SEQUENCE [LARGE SCALE GENOMIC DNA]</scope>
    <source>
        <strain evidence="4 5">CLA-KB-P66</strain>
    </source>
</reference>
<dbReference type="Proteomes" id="UP001275932">
    <property type="component" value="Unassembled WGS sequence"/>
</dbReference>
<dbReference type="EMBL" id="JALBUT010000004">
    <property type="protein sequence ID" value="MDX8415317.1"/>
    <property type="molecule type" value="Genomic_DNA"/>
</dbReference>
<sequence length="370" mass="41732">MRGISFFSFAIFFATLLCANAQTYEVKVKTLADKTTFPVASFIMEAGSPQMKGFEGSIRAVGFGGEGIKPVKILEREIREKLTLEMKEELSLKDWEKLDNELEKLERELEKRERMMSRAGNSYALSVGQNGKKAKNSAQSKTPRKKQPSAAQADASSASLENYKHQEAYQKAKAKYDAFKASYDKAKRTRSVLKEMVSEIDEEIKERYQKLIETPVIADGTYPYGTFCAIEIKKVSDNAVNFDFEYAISRILGWMEGEGTNNNNLMNNSLDIEYIEMPKKTNVTAELGKQYCFQIARPEKTFGSLDEAKSKTSIFSDSGKAEASVDEEEARAKELANPLNAHGDYNQIRAKFKGKEKRVVRVLVTITKRN</sequence>
<evidence type="ECO:0000256" key="1">
    <source>
        <dbReference type="SAM" id="Coils"/>
    </source>
</evidence>